<dbReference type="AlphaFoldDB" id="A0ABC8M2D5"/>
<comment type="caution">
    <text evidence="1">The sequence shown here is derived from an EMBL/GenBank/DDBJ whole genome shotgun (WGS) entry which is preliminary data.</text>
</comment>
<keyword evidence="2" id="KW-1185">Reference proteome</keyword>
<dbReference type="EMBL" id="CAKOAT010861820">
    <property type="protein sequence ID" value="CAH8389895.1"/>
    <property type="molecule type" value="Genomic_DNA"/>
</dbReference>
<dbReference type="Proteomes" id="UP001642260">
    <property type="component" value="Unassembled WGS sequence"/>
</dbReference>
<gene>
    <name evidence="1" type="ORF">ERUC_LOCUS42378</name>
</gene>
<sequence length="133" mass="14748">MTTTSLGFGGICRFNWWIIRKHLIMDLVDGGWLTPPCQLITTRFPQDTRLVSSSSLLPFTSLRIRLPWLLRDTLSWTGGVRGGGEGDVNLGNGDCCVEDSVREAHYVLDVASSACLGVLEAFFALRILYENLV</sequence>
<name>A0ABC8M2D5_ERUVS</name>
<reference evidence="1 2" key="1">
    <citation type="submission" date="2022-03" db="EMBL/GenBank/DDBJ databases">
        <authorList>
            <person name="Macdonald S."/>
            <person name="Ahmed S."/>
            <person name="Newling K."/>
        </authorList>
    </citation>
    <scope>NUCLEOTIDE SEQUENCE [LARGE SCALE GENOMIC DNA]</scope>
</reference>
<proteinExistence type="predicted"/>
<evidence type="ECO:0000313" key="2">
    <source>
        <dbReference type="Proteomes" id="UP001642260"/>
    </source>
</evidence>
<organism evidence="1 2">
    <name type="scientific">Eruca vesicaria subsp. sativa</name>
    <name type="common">Garden rocket</name>
    <name type="synonym">Eruca sativa</name>
    <dbReference type="NCBI Taxonomy" id="29727"/>
    <lineage>
        <taxon>Eukaryota</taxon>
        <taxon>Viridiplantae</taxon>
        <taxon>Streptophyta</taxon>
        <taxon>Embryophyta</taxon>
        <taxon>Tracheophyta</taxon>
        <taxon>Spermatophyta</taxon>
        <taxon>Magnoliopsida</taxon>
        <taxon>eudicotyledons</taxon>
        <taxon>Gunneridae</taxon>
        <taxon>Pentapetalae</taxon>
        <taxon>rosids</taxon>
        <taxon>malvids</taxon>
        <taxon>Brassicales</taxon>
        <taxon>Brassicaceae</taxon>
        <taxon>Brassiceae</taxon>
        <taxon>Eruca</taxon>
    </lineage>
</organism>
<accession>A0ABC8M2D5</accession>
<protein>
    <submittedName>
        <fullName evidence="1">Uncharacterized protein</fullName>
    </submittedName>
</protein>
<evidence type="ECO:0000313" key="1">
    <source>
        <dbReference type="EMBL" id="CAH8389895.1"/>
    </source>
</evidence>